<dbReference type="GeneID" id="17288632"/>
<dbReference type="RefSeq" id="XP_005818892.1">
    <property type="nucleotide sequence ID" value="XM_005818835.1"/>
</dbReference>
<dbReference type="InterPro" id="IPR036850">
    <property type="entry name" value="NDK-like_dom_sf"/>
</dbReference>
<evidence type="ECO:0000313" key="2">
    <source>
        <dbReference type="EnsemblProtists" id="EKX31912"/>
    </source>
</evidence>
<reference evidence="1 3" key="1">
    <citation type="journal article" date="2012" name="Nature">
        <title>Algal genomes reveal evolutionary mosaicism and the fate of nucleomorphs.</title>
        <authorList>
            <consortium name="DOE Joint Genome Institute"/>
            <person name="Curtis B.A."/>
            <person name="Tanifuji G."/>
            <person name="Burki F."/>
            <person name="Gruber A."/>
            <person name="Irimia M."/>
            <person name="Maruyama S."/>
            <person name="Arias M.C."/>
            <person name="Ball S.G."/>
            <person name="Gile G.H."/>
            <person name="Hirakawa Y."/>
            <person name="Hopkins J.F."/>
            <person name="Kuo A."/>
            <person name="Rensing S.A."/>
            <person name="Schmutz J."/>
            <person name="Symeonidi A."/>
            <person name="Elias M."/>
            <person name="Eveleigh R.J."/>
            <person name="Herman E.K."/>
            <person name="Klute M.J."/>
            <person name="Nakayama T."/>
            <person name="Obornik M."/>
            <person name="Reyes-Prieto A."/>
            <person name="Armbrust E.V."/>
            <person name="Aves S.J."/>
            <person name="Beiko R.G."/>
            <person name="Coutinho P."/>
            <person name="Dacks J.B."/>
            <person name="Durnford D.G."/>
            <person name="Fast N.M."/>
            <person name="Green B.R."/>
            <person name="Grisdale C.J."/>
            <person name="Hempel F."/>
            <person name="Henrissat B."/>
            <person name="Hoppner M.P."/>
            <person name="Ishida K."/>
            <person name="Kim E."/>
            <person name="Koreny L."/>
            <person name="Kroth P.G."/>
            <person name="Liu Y."/>
            <person name="Malik S.B."/>
            <person name="Maier U.G."/>
            <person name="McRose D."/>
            <person name="Mock T."/>
            <person name="Neilson J.A."/>
            <person name="Onodera N.T."/>
            <person name="Poole A.M."/>
            <person name="Pritham E.J."/>
            <person name="Richards T.A."/>
            <person name="Rocap G."/>
            <person name="Roy S.W."/>
            <person name="Sarai C."/>
            <person name="Schaack S."/>
            <person name="Shirato S."/>
            <person name="Slamovits C.H."/>
            <person name="Spencer D.F."/>
            <person name="Suzuki S."/>
            <person name="Worden A.Z."/>
            <person name="Zauner S."/>
            <person name="Barry K."/>
            <person name="Bell C."/>
            <person name="Bharti A.K."/>
            <person name="Crow J.A."/>
            <person name="Grimwood J."/>
            <person name="Kramer R."/>
            <person name="Lindquist E."/>
            <person name="Lucas S."/>
            <person name="Salamov A."/>
            <person name="McFadden G.I."/>
            <person name="Lane C.E."/>
            <person name="Keeling P.J."/>
            <person name="Gray M.W."/>
            <person name="Grigoriev I.V."/>
            <person name="Archibald J.M."/>
        </authorList>
    </citation>
    <scope>NUCLEOTIDE SEQUENCE</scope>
    <source>
        <strain evidence="1 3">CCMP2712</strain>
    </source>
</reference>
<dbReference type="PaxDb" id="55529-EKX31912"/>
<dbReference type="SUPFAM" id="SSF54919">
    <property type="entry name" value="Nucleoside diphosphate kinase, NDK"/>
    <property type="match status" value="1"/>
</dbReference>
<feature type="non-terminal residue" evidence="1">
    <location>
        <position position="115"/>
    </location>
</feature>
<dbReference type="AlphaFoldDB" id="L1I767"/>
<dbReference type="OrthoDB" id="2162449at2759"/>
<protein>
    <submittedName>
        <fullName evidence="1 2">Uncharacterized protein</fullName>
    </submittedName>
</protein>
<name>L1I767_GUITC</name>
<gene>
    <name evidence="1" type="ORF">GUITHDRAFT_60846</name>
</gene>
<organism evidence="1">
    <name type="scientific">Guillardia theta (strain CCMP2712)</name>
    <name type="common">Cryptophyte</name>
    <dbReference type="NCBI Taxonomy" id="905079"/>
    <lineage>
        <taxon>Eukaryota</taxon>
        <taxon>Cryptophyceae</taxon>
        <taxon>Pyrenomonadales</taxon>
        <taxon>Geminigeraceae</taxon>
        <taxon>Guillardia</taxon>
    </lineage>
</organism>
<sequence length="115" mass="13155">ASRTFVVNGQFPHLCEEFLAPAAAVKFFRVCWARRQLSWREFDTQVIGGGAEDKLEKGSIREIFLRDWKELGLPAAPAADLELVFASSSSWEFLRDRRLWLGEDLAGDEDRRLLV</sequence>
<feature type="non-terminal residue" evidence="1">
    <location>
        <position position="1"/>
    </location>
</feature>
<dbReference type="EMBL" id="JH993226">
    <property type="protein sequence ID" value="EKX31912.1"/>
    <property type="molecule type" value="Genomic_DNA"/>
</dbReference>
<evidence type="ECO:0000313" key="3">
    <source>
        <dbReference type="Proteomes" id="UP000011087"/>
    </source>
</evidence>
<dbReference type="Proteomes" id="UP000011087">
    <property type="component" value="Unassembled WGS sequence"/>
</dbReference>
<proteinExistence type="predicted"/>
<dbReference type="HOGENOM" id="CLU_2115298_0_0_1"/>
<evidence type="ECO:0000313" key="1">
    <source>
        <dbReference type="EMBL" id="EKX31912.1"/>
    </source>
</evidence>
<dbReference type="KEGG" id="gtt:GUITHDRAFT_60846"/>
<reference evidence="3" key="2">
    <citation type="submission" date="2012-11" db="EMBL/GenBank/DDBJ databases">
        <authorList>
            <person name="Kuo A."/>
            <person name="Curtis B.A."/>
            <person name="Tanifuji G."/>
            <person name="Burki F."/>
            <person name="Gruber A."/>
            <person name="Irimia M."/>
            <person name="Maruyama S."/>
            <person name="Arias M.C."/>
            <person name="Ball S.G."/>
            <person name="Gile G.H."/>
            <person name="Hirakawa Y."/>
            <person name="Hopkins J.F."/>
            <person name="Rensing S.A."/>
            <person name="Schmutz J."/>
            <person name="Symeonidi A."/>
            <person name="Elias M."/>
            <person name="Eveleigh R.J."/>
            <person name="Herman E.K."/>
            <person name="Klute M.J."/>
            <person name="Nakayama T."/>
            <person name="Obornik M."/>
            <person name="Reyes-Prieto A."/>
            <person name="Armbrust E.V."/>
            <person name="Aves S.J."/>
            <person name="Beiko R.G."/>
            <person name="Coutinho P."/>
            <person name="Dacks J.B."/>
            <person name="Durnford D.G."/>
            <person name="Fast N.M."/>
            <person name="Green B.R."/>
            <person name="Grisdale C."/>
            <person name="Hempe F."/>
            <person name="Henrissat B."/>
            <person name="Hoppner M.P."/>
            <person name="Ishida K.-I."/>
            <person name="Kim E."/>
            <person name="Koreny L."/>
            <person name="Kroth P.G."/>
            <person name="Liu Y."/>
            <person name="Malik S.-B."/>
            <person name="Maier U.G."/>
            <person name="McRose D."/>
            <person name="Mock T."/>
            <person name="Neilson J.A."/>
            <person name="Onodera N.T."/>
            <person name="Poole A.M."/>
            <person name="Pritham E.J."/>
            <person name="Richards T.A."/>
            <person name="Rocap G."/>
            <person name="Roy S.W."/>
            <person name="Sarai C."/>
            <person name="Schaack S."/>
            <person name="Shirato S."/>
            <person name="Slamovits C.H."/>
            <person name="Spencer D.F."/>
            <person name="Suzuki S."/>
            <person name="Worden A.Z."/>
            <person name="Zauner S."/>
            <person name="Barry K."/>
            <person name="Bell C."/>
            <person name="Bharti A.K."/>
            <person name="Crow J.A."/>
            <person name="Grimwood J."/>
            <person name="Kramer R."/>
            <person name="Lindquist E."/>
            <person name="Lucas S."/>
            <person name="Salamov A."/>
            <person name="McFadden G.I."/>
            <person name="Lane C.E."/>
            <person name="Keeling P.J."/>
            <person name="Gray M.W."/>
            <person name="Grigoriev I.V."/>
            <person name="Archibald J.M."/>
        </authorList>
    </citation>
    <scope>NUCLEOTIDE SEQUENCE</scope>
    <source>
        <strain evidence="3">CCMP2712</strain>
    </source>
</reference>
<keyword evidence="3" id="KW-1185">Reference proteome</keyword>
<accession>L1I767</accession>
<dbReference type="EnsemblProtists" id="EKX31912">
    <property type="protein sequence ID" value="EKX31912"/>
    <property type="gene ID" value="GUITHDRAFT_60846"/>
</dbReference>
<reference evidence="2" key="3">
    <citation type="submission" date="2015-06" db="UniProtKB">
        <authorList>
            <consortium name="EnsemblProtists"/>
        </authorList>
    </citation>
    <scope>IDENTIFICATION</scope>
</reference>